<keyword evidence="2" id="KW-0472">Membrane</keyword>
<accession>A0ABX3MTF7</accession>
<reference evidence="3 4" key="1">
    <citation type="submission" date="2016-11" db="EMBL/GenBank/DDBJ databases">
        <title>A multilocus sequence analysis scheme for characterization of bacteria in the genus Thioclava.</title>
        <authorList>
            <person name="Liu Y."/>
            <person name="Shao Z."/>
        </authorList>
    </citation>
    <scope>NUCLEOTIDE SEQUENCE [LARGE SCALE GENOMIC DNA]</scope>
    <source>
        <strain evidence="3 4">TAW-CT134</strain>
    </source>
</reference>
<dbReference type="RefSeq" id="WP_078605819.1">
    <property type="nucleotide sequence ID" value="NZ_MPZV01000004.1"/>
</dbReference>
<comment type="caution">
    <text evidence="3">The sequence shown here is derived from an EMBL/GenBank/DDBJ whole genome shotgun (WGS) entry which is preliminary data.</text>
</comment>
<dbReference type="PANTHER" id="PTHR35335">
    <property type="entry name" value="UPF0716 PROTEIN FXSA"/>
    <property type="match status" value="1"/>
</dbReference>
<dbReference type="PANTHER" id="PTHR35335:SF1">
    <property type="entry name" value="UPF0716 PROTEIN FXSA"/>
    <property type="match status" value="1"/>
</dbReference>
<proteinExistence type="predicted"/>
<sequence length="175" mass="19262">MWIFLAFLAVPLIEIGLFIQVGGLIGLWPTLGIVLLTAIVGTSLVRREGARALNDLRSSLNELSDPSRPLAHGAMILVAGVLLLTPGFFTDTVGILLLIPGIRDWVMKAAASRVKVQRFEMGGAYRTTTQYDPRREPPNRPRDPEILDAEEVEEMTHRDDPNGKPSDGPSGWTRH</sequence>
<dbReference type="EMBL" id="MPZV01000004">
    <property type="protein sequence ID" value="OOY22896.1"/>
    <property type="molecule type" value="Genomic_DNA"/>
</dbReference>
<feature type="transmembrane region" description="Helical" evidence="2">
    <location>
        <begin position="28"/>
        <end position="49"/>
    </location>
</feature>
<feature type="transmembrane region" description="Helical" evidence="2">
    <location>
        <begin position="70"/>
        <end position="89"/>
    </location>
</feature>
<feature type="compositionally biased region" description="Basic and acidic residues" evidence="1">
    <location>
        <begin position="132"/>
        <end position="145"/>
    </location>
</feature>
<dbReference type="Proteomes" id="UP000190787">
    <property type="component" value="Unassembled WGS sequence"/>
</dbReference>
<dbReference type="Pfam" id="PF04186">
    <property type="entry name" value="FxsA"/>
    <property type="match status" value="1"/>
</dbReference>
<name>A0ABX3MTF7_9RHOB</name>
<evidence type="ECO:0000256" key="2">
    <source>
        <dbReference type="SAM" id="Phobius"/>
    </source>
</evidence>
<keyword evidence="2" id="KW-0812">Transmembrane</keyword>
<dbReference type="InterPro" id="IPR007313">
    <property type="entry name" value="FxsA"/>
</dbReference>
<evidence type="ECO:0000256" key="1">
    <source>
        <dbReference type="SAM" id="MobiDB-lite"/>
    </source>
</evidence>
<dbReference type="NCBIfam" id="NF008528">
    <property type="entry name" value="PRK11463.1-2"/>
    <property type="match status" value="1"/>
</dbReference>
<organism evidence="3 4">
    <name type="scientific">Thioclava sediminum</name>
    <dbReference type="NCBI Taxonomy" id="1915319"/>
    <lineage>
        <taxon>Bacteria</taxon>
        <taxon>Pseudomonadati</taxon>
        <taxon>Pseudomonadota</taxon>
        <taxon>Alphaproteobacteria</taxon>
        <taxon>Rhodobacterales</taxon>
        <taxon>Paracoccaceae</taxon>
        <taxon>Thioclava</taxon>
    </lineage>
</organism>
<feature type="region of interest" description="Disordered" evidence="1">
    <location>
        <begin position="127"/>
        <end position="175"/>
    </location>
</feature>
<evidence type="ECO:0000313" key="3">
    <source>
        <dbReference type="EMBL" id="OOY22896.1"/>
    </source>
</evidence>
<keyword evidence="4" id="KW-1185">Reference proteome</keyword>
<protein>
    <submittedName>
        <fullName evidence="3">Exlusion protein FxsA</fullName>
    </submittedName>
</protein>
<gene>
    <name evidence="3" type="ORF">BMI91_15640</name>
</gene>
<evidence type="ECO:0000313" key="4">
    <source>
        <dbReference type="Proteomes" id="UP000190787"/>
    </source>
</evidence>
<keyword evidence="2" id="KW-1133">Transmembrane helix</keyword>